<evidence type="ECO:0000313" key="1">
    <source>
        <dbReference type="EMBL" id="MCZ6162557.1"/>
    </source>
</evidence>
<gene>
    <name evidence="2" type="ORF">CURT_1650</name>
    <name evidence="1" type="ORF">O6B92_09515</name>
</gene>
<dbReference type="RefSeq" id="WP_115651877.1">
    <property type="nucleotide sequence ID" value="NZ_CP053832.1"/>
</dbReference>
<proteinExistence type="predicted"/>
<reference evidence="2 3" key="1">
    <citation type="submission" date="2020-05" db="EMBL/GenBank/DDBJ databases">
        <title>Complete genome sequencing of Campylobacter and Arcobacter type strains.</title>
        <authorList>
            <person name="Miller W.G."/>
            <person name="Yee E."/>
        </authorList>
    </citation>
    <scope>NUCLEOTIDE SEQUENCE [LARGE SCALE GENOMIC DNA]</scope>
    <source>
        <strain evidence="2 3">LMG 6451</strain>
    </source>
</reference>
<accession>A0A381EFA3</accession>
<dbReference type="AlphaFoldDB" id="A0A381EFA3"/>
<dbReference type="EMBL" id="CP053832">
    <property type="protein sequence ID" value="QKF85078.1"/>
    <property type="molecule type" value="Genomic_DNA"/>
</dbReference>
<organism evidence="1 4">
    <name type="scientific">Campylobacter ureolyticus</name>
    <dbReference type="NCBI Taxonomy" id="827"/>
    <lineage>
        <taxon>Bacteria</taxon>
        <taxon>Pseudomonadati</taxon>
        <taxon>Campylobacterota</taxon>
        <taxon>Epsilonproteobacteria</taxon>
        <taxon>Campylobacterales</taxon>
        <taxon>Campylobacteraceae</taxon>
        <taxon>Campylobacter</taxon>
    </lineage>
</organism>
<sequence>MILFLDNKQNIKLVNNYGREVVLRQMDNGEYIIINDYKNIGTYNFSNPTPFRHSFDFLSAITGESMEHAVQDLLPYFIYGNTPYDDIGKSK</sequence>
<evidence type="ECO:0000313" key="3">
    <source>
        <dbReference type="Proteomes" id="UP000509722"/>
    </source>
</evidence>
<dbReference type="Proteomes" id="UP000509722">
    <property type="component" value="Chromosome"/>
</dbReference>
<dbReference type="EMBL" id="JAPXGP010000018">
    <property type="protein sequence ID" value="MCZ6162557.1"/>
    <property type="molecule type" value="Genomic_DNA"/>
</dbReference>
<evidence type="ECO:0000313" key="2">
    <source>
        <dbReference type="EMBL" id="QKF85078.1"/>
    </source>
</evidence>
<dbReference type="GeneID" id="77176559"/>
<dbReference type="OrthoDB" id="9816400at2"/>
<reference evidence="1" key="2">
    <citation type="submission" date="2022-12" db="EMBL/GenBank/DDBJ databases">
        <title>Species Delineation and Comparative Genomics within the Campylobacter ureolyticus Complex.</title>
        <authorList>
            <person name="Maki J."/>
            <person name="Howard M."/>
            <person name="Connelly S."/>
            <person name="Hardy D.J."/>
            <person name="Cameron A."/>
        </authorList>
    </citation>
    <scope>NUCLEOTIDE SEQUENCE</scope>
    <source>
        <strain evidence="1">URMC_786</strain>
    </source>
</reference>
<name>A0A381EFA3_9BACT</name>
<protein>
    <submittedName>
        <fullName evidence="1">Uncharacterized protein</fullName>
    </submittedName>
</protein>
<evidence type="ECO:0000313" key="4">
    <source>
        <dbReference type="Proteomes" id="UP001075461"/>
    </source>
</evidence>
<dbReference type="Proteomes" id="UP001075461">
    <property type="component" value="Unassembled WGS sequence"/>
</dbReference>